<reference evidence="2 3" key="1">
    <citation type="submission" date="2020-08" db="EMBL/GenBank/DDBJ databases">
        <title>Genome public.</title>
        <authorList>
            <person name="Liu C."/>
            <person name="Sun Q."/>
        </authorList>
    </citation>
    <scope>NUCLEOTIDE SEQUENCE [LARGE SCALE GENOMIC DNA]</scope>
    <source>
        <strain evidence="2 3">NSJ-35</strain>
    </source>
</reference>
<dbReference type="SUPFAM" id="SSF52266">
    <property type="entry name" value="SGNH hydrolase"/>
    <property type="match status" value="1"/>
</dbReference>
<evidence type="ECO:0000313" key="2">
    <source>
        <dbReference type="EMBL" id="MBC5647599.1"/>
    </source>
</evidence>
<dbReference type="RefSeq" id="WP_186857119.1">
    <property type="nucleotide sequence ID" value="NZ_JACOON010000002.1"/>
</dbReference>
<sequence length="269" mass="30926">MFESEFNLSFNLHKAYTDIGLRDDDKVKMSCIYDIPLDQIDGVLEGFEKCNRENMEAVLHEYGTPEVNTEKEFRIAYLGDSITSYRMSHRCIMQRLLAPYENISIKDFSIAGLKVSDLFTAFYPGINDFAPNIAVMMIGTNDMRITDDEYQYTHTPVEHFARDYAYLVEKLGKMGCAVIVITLPPFCMEKMKPALAGWEILYRKDVQKEYDDVIIETARKNGAVLVDMRAEYEKYDPADITIEDGLHLNPKGHGILIRKVFPEMAKLLK</sequence>
<dbReference type="Proteomes" id="UP000606889">
    <property type="component" value="Unassembled WGS sequence"/>
</dbReference>
<name>A0ABR7EER3_9FIRM</name>
<accession>A0ABR7EER3</accession>
<keyword evidence="2" id="KW-0378">Hydrolase</keyword>
<dbReference type="InterPro" id="IPR051532">
    <property type="entry name" value="Ester_Hydrolysis_Enzymes"/>
</dbReference>
<dbReference type="InterPro" id="IPR036514">
    <property type="entry name" value="SGNH_hydro_sf"/>
</dbReference>
<proteinExistence type="predicted"/>
<protein>
    <submittedName>
        <fullName evidence="2">SGNH/GDSL hydrolase family protein</fullName>
    </submittedName>
</protein>
<feature type="domain" description="SGNH hydrolase-type esterase" evidence="1">
    <location>
        <begin position="78"/>
        <end position="254"/>
    </location>
</feature>
<keyword evidence="3" id="KW-1185">Reference proteome</keyword>
<dbReference type="InterPro" id="IPR013830">
    <property type="entry name" value="SGNH_hydro"/>
</dbReference>
<evidence type="ECO:0000313" key="3">
    <source>
        <dbReference type="Proteomes" id="UP000606889"/>
    </source>
</evidence>
<dbReference type="GO" id="GO:0016787">
    <property type="term" value="F:hydrolase activity"/>
    <property type="evidence" value="ECO:0007669"/>
    <property type="project" value="UniProtKB-KW"/>
</dbReference>
<dbReference type="PANTHER" id="PTHR30383">
    <property type="entry name" value="THIOESTERASE 1/PROTEASE 1/LYSOPHOSPHOLIPASE L1"/>
    <property type="match status" value="1"/>
</dbReference>
<gene>
    <name evidence="2" type="ORF">H8S18_04560</name>
</gene>
<comment type="caution">
    <text evidence="2">The sequence shown here is derived from an EMBL/GenBank/DDBJ whole genome shotgun (WGS) entry which is preliminary data.</text>
</comment>
<dbReference type="Pfam" id="PF13472">
    <property type="entry name" value="Lipase_GDSL_2"/>
    <property type="match status" value="1"/>
</dbReference>
<evidence type="ECO:0000259" key="1">
    <source>
        <dbReference type="Pfam" id="PF13472"/>
    </source>
</evidence>
<dbReference type="Gene3D" id="3.40.50.1110">
    <property type="entry name" value="SGNH hydrolase"/>
    <property type="match status" value="1"/>
</dbReference>
<dbReference type="EMBL" id="JACOON010000002">
    <property type="protein sequence ID" value="MBC5647599.1"/>
    <property type="molecule type" value="Genomic_DNA"/>
</dbReference>
<organism evidence="2 3">
    <name type="scientific">Christensenella tenuis</name>
    <dbReference type="NCBI Taxonomy" id="2763033"/>
    <lineage>
        <taxon>Bacteria</taxon>
        <taxon>Bacillati</taxon>
        <taxon>Bacillota</taxon>
        <taxon>Clostridia</taxon>
        <taxon>Christensenellales</taxon>
        <taxon>Christensenellaceae</taxon>
        <taxon>Christensenella</taxon>
    </lineage>
</organism>
<dbReference type="PANTHER" id="PTHR30383:SF5">
    <property type="entry name" value="SGNH HYDROLASE-TYPE ESTERASE DOMAIN-CONTAINING PROTEIN"/>
    <property type="match status" value="1"/>
</dbReference>